<dbReference type="EMBL" id="JADDUC020000009">
    <property type="protein sequence ID" value="KAI1236463.1"/>
    <property type="molecule type" value="Genomic_DNA"/>
</dbReference>
<accession>A0A835NMT0</accession>
<evidence type="ECO:0000313" key="2">
    <source>
        <dbReference type="EMBL" id="KAI1236463.1"/>
    </source>
</evidence>
<proteinExistence type="predicted"/>
<keyword evidence="3" id="KW-1185">Reference proteome</keyword>
<comment type="caution">
    <text evidence="1">The sequence shown here is derived from an EMBL/GenBank/DDBJ whole genome shotgun (WGS) entry which is preliminary data.</text>
</comment>
<reference evidence="1" key="1">
    <citation type="submission" date="2020-10" db="EMBL/GenBank/DDBJ databases">
        <title>Feather gene expression reveals the developmental basis of iridescence in African starlings.</title>
        <authorList>
            <person name="Rubenstein D.R."/>
        </authorList>
    </citation>
    <scope>NUCLEOTIDE SEQUENCE</scope>
    <source>
        <strain evidence="1">SS15</strain>
        <tissue evidence="1">Liver</tissue>
    </source>
</reference>
<dbReference type="Proteomes" id="UP000618051">
    <property type="component" value="Unassembled WGS sequence"/>
</dbReference>
<evidence type="ECO:0000313" key="1">
    <source>
        <dbReference type="EMBL" id="KAG0117951.1"/>
    </source>
</evidence>
<gene>
    <name evidence="2" type="ORF">IHE44_0014710</name>
    <name evidence="1" type="ORF">IHE44_001957</name>
</gene>
<reference evidence="2" key="3">
    <citation type="submission" date="2022-01" db="EMBL/GenBank/DDBJ databases">
        <authorList>
            <person name="Rubenstein D.R."/>
        </authorList>
    </citation>
    <scope>NUCLEOTIDE SEQUENCE</scope>
    <source>
        <strain evidence="2">SS15</strain>
        <tissue evidence="2">Liver</tissue>
    </source>
</reference>
<dbReference type="OrthoDB" id="6130531at2759"/>
<evidence type="ECO:0000313" key="3">
    <source>
        <dbReference type="Proteomes" id="UP000618051"/>
    </source>
</evidence>
<dbReference type="EMBL" id="JADDUC010000125">
    <property type="protein sequence ID" value="KAG0117951.1"/>
    <property type="molecule type" value="Genomic_DNA"/>
</dbReference>
<name>A0A835NMT0_9PASS</name>
<sequence>MGGGHSVVLAAVNCPCMATRSPFISFESAFPFQCSPVVPVGQLHTMGVTDFLAVPGNYNGKHWPGPEQLAHGHNYFHSKHTQKAKQEAKGGVLRFEHQRVNQRQPVFISPCASPCHGYPIMQGRGVCLWASQGHPGASRESRRKMGTDGENPILRNVVISFNLLLMGAVLKPFECRLEMTTELAERTAVDEAGGLANCSSPIKEQPMVFHHIYNINIPLDSCCSSMFKSSAEEVSSEDERLAEHTEQTSDSESQFTFTHRINMPKQACKCSTSLPSLQELLSRIEMLEREVSILREQCTSNCCQENAATGSNAILRERTQMGSLIYKKEKWVNMRPEES</sequence>
<protein>
    <submittedName>
        <fullName evidence="1">Uncharacterized protein</fullName>
    </submittedName>
</protein>
<reference evidence="2 3" key="2">
    <citation type="journal article" date="2021" name="J. Hered.">
        <title>Feather Gene Expression Elucidates the Developmental Basis of Plumage Iridescence in African Starlings.</title>
        <authorList>
            <person name="Rubenstein D.R."/>
            <person name="Corvelo A."/>
            <person name="MacManes M.D."/>
            <person name="Maia R."/>
            <person name="Narzisi G."/>
            <person name="Rousaki A."/>
            <person name="Vandenabeele P."/>
            <person name="Shawkey M.D."/>
            <person name="Solomon J."/>
        </authorList>
    </citation>
    <scope>NUCLEOTIDE SEQUENCE [LARGE SCALE GENOMIC DNA]</scope>
    <source>
        <strain evidence="2">SS15</strain>
    </source>
</reference>
<organism evidence="1">
    <name type="scientific">Lamprotornis superbus</name>
    <dbReference type="NCBI Taxonomy" id="245042"/>
    <lineage>
        <taxon>Eukaryota</taxon>
        <taxon>Metazoa</taxon>
        <taxon>Chordata</taxon>
        <taxon>Craniata</taxon>
        <taxon>Vertebrata</taxon>
        <taxon>Euteleostomi</taxon>
        <taxon>Archelosauria</taxon>
        <taxon>Archosauria</taxon>
        <taxon>Dinosauria</taxon>
        <taxon>Saurischia</taxon>
        <taxon>Theropoda</taxon>
        <taxon>Coelurosauria</taxon>
        <taxon>Aves</taxon>
        <taxon>Neognathae</taxon>
        <taxon>Neoaves</taxon>
        <taxon>Telluraves</taxon>
        <taxon>Australaves</taxon>
        <taxon>Passeriformes</taxon>
        <taxon>Sturnidae</taxon>
        <taxon>Lamprotornis</taxon>
    </lineage>
</organism>
<dbReference type="AlphaFoldDB" id="A0A835NMT0"/>